<keyword evidence="2" id="KW-0479">Metal-binding</keyword>
<evidence type="ECO:0000256" key="7">
    <source>
        <dbReference type="SAM" id="MobiDB-lite"/>
    </source>
</evidence>
<evidence type="ECO:0000313" key="9">
    <source>
        <dbReference type="EMBL" id="UQC86442.1"/>
    </source>
</evidence>
<dbReference type="SUPFAM" id="SSF57701">
    <property type="entry name" value="Zn2/Cys6 DNA-binding domain"/>
    <property type="match status" value="1"/>
</dbReference>
<name>A0A9Q8SZM4_9PEZI</name>
<dbReference type="SMART" id="SM00066">
    <property type="entry name" value="GAL4"/>
    <property type="match status" value="1"/>
</dbReference>
<protein>
    <submittedName>
        <fullName evidence="9">Fungal specific transcription factor</fullName>
    </submittedName>
</protein>
<dbReference type="PANTHER" id="PTHR46910">
    <property type="entry name" value="TRANSCRIPTION FACTOR PDR1"/>
    <property type="match status" value="1"/>
</dbReference>
<feature type="region of interest" description="Disordered" evidence="7">
    <location>
        <begin position="110"/>
        <end position="137"/>
    </location>
</feature>
<evidence type="ECO:0000256" key="6">
    <source>
        <dbReference type="ARBA" id="ARBA00023242"/>
    </source>
</evidence>
<dbReference type="KEGG" id="clup:CLUP02_11943"/>
<keyword evidence="6" id="KW-0539">Nucleus</keyword>
<dbReference type="Pfam" id="PF04082">
    <property type="entry name" value="Fungal_trans"/>
    <property type="match status" value="1"/>
</dbReference>
<dbReference type="Pfam" id="PF00172">
    <property type="entry name" value="Zn_clus"/>
    <property type="match status" value="1"/>
</dbReference>
<evidence type="ECO:0000256" key="3">
    <source>
        <dbReference type="ARBA" id="ARBA00023015"/>
    </source>
</evidence>
<evidence type="ECO:0000259" key="8">
    <source>
        <dbReference type="PROSITE" id="PS50048"/>
    </source>
</evidence>
<dbReference type="InterPro" id="IPR001138">
    <property type="entry name" value="Zn2Cys6_DnaBD"/>
</dbReference>
<keyword evidence="10" id="KW-1185">Reference proteome</keyword>
<dbReference type="SMART" id="SM00906">
    <property type="entry name" value="Fungal_trans"/>
    <property type="match status" value="1"/>
</dbReference>
<dbReference type="SUPFAM" id="SSF54695">
    <property type="entry name" value="POZ domain"/>
    <property type="match status" value="1"/>
</dbReference>
<dbReference type="AlphaFoldDB" id="A0A9Q8SZM4"/>
<keyword evidence="5" id="KW-0804">Transcription</keyword>
<comment type="subcellular location">
    <subcellularLocation>
        <location evidence="1">Nucleus</location>
    </subcellularLocation>
</comment>
<dbReference type="EMBL" id="CP019478">
    <property type="protein sequence ID" value="UQC86442.1"/>
    <property type="molecule type" value="Genomic_DNA"/>
</dbReference>
<dbReference type="InterPro" id="IPR036864">
    <property type="entry name" value="Zn2-C6_fun-type_DNA-bd_sf"/>
</dbReference>
<dbReference type="InterPro" id="IPR050987">
    <property type="entry name" value="AtrR-like"/>
</dbReference>
<dbReference type="RefSeq" id="XP_049148053.1">
    <property type="nucleotide sequence ID" value="XM_049290908.1"/>
</dbReference>
<keyword evidence="3" id="KW-0805">Transcription regulation</keyword>
<evidence type="ECO:0000256" key="4">
    <source>
        <dbReference type="ARBA" id="ARBA00023125"/>
    </source>
</evidence>
<feature type="compositionally biased region" description="Polar residues" evidence="7">
    <location>
        <begin position="110"/>
        <end position="132"/>
    </location>
</feature>
<dbReference type="PROSITE" id="PS50048">
    <property type="entry name" value="ZN2_CY6_FUNGAL_2"/>
    <property type="match status" value="1"/>
</dbReference>
<dbReference type="InterPro" id="IPR007219">
    <property type="entry name" value="XnlR_reg_dom"/>
</dbReference>
<keyword evidence="4" id="KW-0238">DNA-binding</keyword>
<dbReference type="SMART" id="SM00225">
    <property type="entry name" value="BTB"/>
    <property type="match status" value="1"/>
</dbReference>
<dbReference type="CDD" id="cd12148">
    <property type="entry name" value="fungal_TF_MHR"/>
    <property type="match status" value="1"/>
</dbReference>
<dbReference type="GeneID" id="73345918"/>
<sequence length="846" mass="95493">METSKPKRVRRRKACDLCYHKKIKCDAKEPRCSGCKLYNSECTYTGPTRATAAKSNQSKKIEMLEARLAQLEAQKQPSPKAPNPEFLLTSSVPDSAASISEEEQHLWATNTDSTLNESPGSSTNPGSSISGRESSKTLPPLRQILPSIEDYFQTSNQVLPLFERESFVKMLRSWYAYPAHRKSDVWAAINVVLALAHRHSYASSYEETQNMQRYIDNVQSVLNKLVINEPSMLVLQTLLGLVLVFHGSADQGPASILIASAIRLCHSLRLHTKSTAQEFEPAEALQRSRVFWIAFILDRDLAMRLTQPPMHQESEIDIEIPSLHPPDDVGIIMGFSGQKFNYFRSTVQLAYIQGKLYHMCFSVRALKLPDQQKSQNMLRIREMLENWQNSIPIEFQPELAAATVAAEYLRYICLLHYTHLQLIATTHYADSHHLEWLQGLLSCNKGSTPAARSDLAARLPNCWDKLVTEARTCMHLYAATPENDSALTWLVSCGYLTSIMFITVNNLACPDSPCRLTDQSNVESALLLLERLIKATDDGRLKRIHSACKDINERARITVLSSSSDEFSHFNPPGLEFGDEDPLDDGRWGLVDNNFWTMNESLFSFPTDHSIPLPTDVGDEDFFSRPSTPDSGERVTLKCGEKVFTFSKSKLVKDSDYFRSCLNSSNFVEGRTSVIEFDDIEPKVLKAYLRIVDMTTTGNPFDEFIAMTKWCREHAQDFVTVIEVYRLADRLLNEPVRVELAESILTYMQHEAVTTVNKSSPEGIKWLFNTYKNAYDNLDPNIPDEANLQSQIAEVCCQQIDIDKTYALARTTTEGEAFLEAVLMATTQPFESFIAFVAMPINNRAG</sequence>
<evidence type="ECO:0000256" key="1">
    <source>
        <dbReference type="ARBA" id="ARBA00004123"/>
    </source>
</evidence>
<dbReference type="GO" id="GO:0008270">
    <property type="term" value="F:zinc ion binding"/>
    <property type="evidence" value="ECO:0007669"/>
    <property type="project" value="InterPro"/>
</dbReference>
<dbReference type="Proteomes" id="UP000830671">
    <property type="component" value="Chromosome 6"/>
</dbReference>
<dbReference type="GO" id="GO:0006351">
    <property type="term" value="P:DNA-templated transcription"/>
    <property type="evidence" value="ECO:0007669"/>
    <property type="project" value="InterPro"/>
</dbReference>
<evidence type="ECO:0000256" key="2">
    <source>
        <dbReference type="ARBA" id="ARBA00022723"/>
    </source>
</evidence>
<feature type="domain" description="Zn(2)-C6 fungal-type" evidence="8">
    <location>
        <begin position="14"/>
        <end position="44"/>
    </location>
</feature>
<dbReference type="GO" id="GO:0000981">
    <property type="term" value="F:DNA-binding transcription factor activity, RNA polymerase II-specific"/>
    <property type="evidence" value="ECO:0007669"/>
    <property type="project" value="InterPro"/>
</dbReference>
<evidence type="ECO:0000256" key="5">
    <source>
        <dbReference type="ARBA" id="ARBA00023163"/>
    </source>
</evidence>
<dbReference type="Gene3D" id="3.30.710.10">
    <property type="entry name" value="Potassium Channel Kv1.1, Chain A"/>
    <property type="match status" value="1"/>
</dbReference>
<evidence type="ECO:0000313" key="10">
    <source>
        <dbReference type="Proteomes" id="UP000830671"/>
    </source>
</evidence>
<dbReference type="GO" id="GO:0005634">
    <property type="term" value="C:nucleus"/>
    <property type="evidence" value="ECO:0007669"/>
    <property type="project" value="UniProtKB-SubCell"/>
</dbReference>
<organism evidence="9 10">
    <name type="scientific">Colletotrichum lupini</name>
    <dbReference type="NCBI Taxonomy" id="145971"/>
    <lineage>
        <taxon>Eukaryota</taxon>
        <taxon>Fungi</taxon>
        <taxon>Dikarya</taxon>
        <taxon>Ascomycota</taxon>
        <taxon>Pezizomycotina</taxon>
        <taxon>Sordariomycetes</taxon>
        <taxon>Hypocreomycetidae</taxon>
        <taxon>Glomerellales</taxon>
        <taxon>Glomerellaceae</taxon>
        <taxon>Colletotrichum</taxon>
        <taxon>Colletotrichum acutatum species complex</taxon>
    </lineage>
</organism>
<proteinExistence type="predicted"/>
<dbReference type="InterPro" id="IPR000210">
    <property type="entry name" value="BTB/POZ_dom"/>
</dbReference>
<dbReference type="CDD" id="cd00067">
    <property type="entry name" value="GAL4"/>
    <property type="match status" value="1"/>
</dbReference>
<dbReference type="InterPro" id="IPR011333">
    <property type="entry name" value="SKP1/BTB/POZ_sf"/>
</dbReference>
<dbReference type="Gene3D" id="4.10.240.10">
    <property type="entry name" value="Zn(2)-C6 fungal-type DNA-binding domain"/>
    <property type="match status" value="1"/>
</dbReference>
<gene>
    <name evidence="9" type="ORF">CLUP02_11943</name>
</gene>
<dbReference type="PANTHER" id="PTHR46910:SF37">
    <property type="entry name" value="ZN(II)2CYS6 TRANSCRIPTION FACTOR (EUROFUNG)"/>
    <property type="match status" value="1"/>
</dbReference>
<reference evidence="9" key="1">
    <citation type="journal article" date="2021" name="Mol. Plant Microbe Interact.">
        <title>Complete Genome Sequence of the Plant-Pathogenic Fungus Colletotrichum lupini.</title>
        <authorList>
            <person name="Baroncelli R."/>
            <person name="Pensec F."/>
            <person name="Da Lio D."/>
            <person name="Boufleur T."/>
            <person name="Vicente I."/>
            <person name="Sarrocco S."/>
            <person name="Picot A."/>
            <person name="Baraldi E."/>
            <person name="Sukno S."/>
            <person name="Thon M."/>
            <person name="Le Floch G."/>
        </authorList>
    </citation>
    <scope>NUCLEOTIDE SEQUENCE</scope>
    <source>
        <strain evidence="9">IMI 504893</strain>
    </source>
</reference>
<accession>A0A9Q8SZM4</accession>
<dbReference type="GO" id="GO:0003677">
    <property type="term" value="F:DNA binding"/>
    <property type="evidence" value="ECO:0007669"/>
    <property type="project" value="UniProtKB-KW"/>
</dbReference>